<accession>T2G945</accession>
<dbReference type="AlphaFoldDB" id="T2G945"/>
<dbReference type="InterPro" id="IPR054345">
    <property type="entry name" value="Tir-like"/>
</dbReference>
<dbReference type="STRING" id="1121448.DGI_0799"/>
<dbReference type="Pfam" id="PF22550">
    <property type="entry name" value="CesT_Tir_1"/>
    <property type="match status" value="1"/>
</dbReference>
<protein>
    <recommendedName>
        <fullName evidence="3">Molecular chaperone Tir</fullName>
    </recommendedName>
</protein>
<dbReference type="Proteomes" id="UP000016587">
    <property type="component" value="Chromosome"/>
</dbReference>
<proteinExistence type="predicted"/>
<dbReference type="Gene3D" id="3.30.1460.10">
    <property type="match status" value="1"/>
</dbReference>
<reference evidence="2" key="2">
    <citation type="submission" date="2013-07" db="EMBL/GenBank/DDBJ databases">
        <authorList>
            <person name="Morais-Silva F.O."/>
            <person name="Rezende A.M."/>
            <person name="Pimentel C."/>
            <person name="Resende D.M."/>
            <person name="Santos C.I."/>
            <person name="Clemente C."/>
            <person name="de Oliveira L.M."/>
            <person name="da Silva S.M."/>
            <person name="Costa D.A."/>
            <person name="Varela-Raposo A."/>
            <person name="Horacio E.C.A."/>
            <person name="Matos M."/>
            <person name="Flores O."/>
            <person name="Ruiz J.C."/>
            <person name="Rodrigues-Pousada C."/>
        </authorList>
    </citation>
    <scope>NUCLEOTIDE SEQUENCE [LARGE SCALE GENOMIC DNA]</scope>
    <source>
        <strain evidence="2">ATCC 19364 / DSM 1382 / NCIMB 9332 / VKM B-1759</strain>
    </source>
</reference>
<dbReference type="KEGG" id="dgg:DGI_0799"/>
<evidence type="ECO:0000313" key="2">
    <source>
        <dbReference type="Proteomes" id="UP000016587"/>
    </source>
</evidence>
<dbReference type="SUPFAM" id="SSF69635">
    <property type="entry name" value="Type III secretory system chaperone-like"/>
    <property type="match status" value="1"/>
</dbReference>
<dbReference type="HOGENOM" id="CLU_151808_0_0_7"/>
<evidence type="ECO:0000313" key="1">
    <source>
        <dbReference type="EMBL" id="AGW12694.1"/>
    </source>
</evidence>
<name>T2G945_MEGG1</name>
<reference evidence="1 2" key="1">
    <citation type="journal article" date="2013" name="J. Bacteriol.">
        <title>Roles of HynAB and Ech, the only two hydrogenases found in the model sulfate reducer Desulfovibrio gigas.</title>
        <authorList>
            <person name="Morais-Silva F.O."/>
            <person name="Santos C.I."/>
            <person name="Rodrigues R."/>
            <person name="Pereira I.A."/>
            <person name="Rodrigues-Pousada C."/>
        </authorList>
    </citation>
    <scope>NUCLEOTIDE SEQUENCE [LARGE SCALE GENOMIC DNA]</scope>
    <source>
        <strain evidence="2">ATCC 19364 / DSM 1382 / NCIMB 9332 / VKM B-1759</strain>
    </source>
</reference>
<sequence>MQPSVNAFRMVKEYLLDMGMVIAEEDSAEQLVVVDKEEDGIKQMIVDCEDDILVIEQVIMPLQRCDAACCIRLLQMNRELLHGAFCLTADAKTLLFRDTLQLATLDRNELEASVHALSLALAEFSTELLAFAKA</sequence>
<evidence type="ECO:0008006" key="3">
    <source>
        <dbReference type="Google" id="ProtNLM"/>
    </source>
</evidence>
<organism evidence="1 2">
    <name type="scientific">Megalodesulfovibrio gigas (strain ATCC 19364 / DSM 1382 / NCIMB 9332 / VKM B-1759)</name>
    <name type="common">Desulfovibrio gigas</name>
    <dbReference type="NCBI Taxonomy" id="1121448"/>
    <lineage>
        <taxon>Bacteria</taxon>
        <taxon>Pseudomonadati</taxon>
        <taxon>Thermodesulfobacteriota</taxon>
        <taxon>Desulfovibrionia</taxon>
        <taxon>Desulfovibrionales</taxon>
        <taxon>Desulfovibrionaceae</taxon>
        <taxon>Megalodesulfovibrio</taxon>
    </lineage>
</organism>
<keyword evidence="2" id="KW-1185">Reference proteome</keyword>
<dbReference type="eggNOG" id="ENOG502ZPB9">
    <property type="taxonomic scope" value="Bacteria"/>
</dbReference>
<gene>
    <name evidence="1" type="ORF">DGI_0799</name>
</gene>
<dbReference type="EMBL" id="CP006585">
    <property type="protein sequence ID" value="AGW12694.1"/>
    <property type="molecule type" value="Genomic_DNA"/>
</dbReference>
<dbReference type="PATRIC" id="fig|1121448.10.peg.800"/>